<dbReference type="Gene3D" id="3.20.20.150">
    <property type="entry name" value="Divalent-metal-dependent TIM barrel enzymes"/>
    <property type="match status" value="1"/>
</dbReference>
<evidence type="ECO:0000313" key="3">
    <source>
        <dbReference type="Proteomes" id="UP000633936"/>
    </source>
</evidence>
<keyword evidence="3" id="KW-1185">Reference proteome</keyword>
<feature type="domain" description="Xylose isomerase-like TIM barrel" evidence="1">
    <location>
        <begin position="20"/>
        <end position="229"/>
    </location>
</feature>
<proteinExistence type="predicted"/>
<dbReference type="SUPFAM" id="SSF51658">
    <property type="entry name" value="Xylose isomerase-like"/>
    <property type="match status" value="1"/>
</dbReference>
<evidence type="ECO:0000313" key="2">
    <source>
        <dbReference type="EMBL" id="MBC5739612.1"/>
    </source>
</evidence>
<dbReference type="PANTHER" id="PTHR12110">
    <property type="entry name" value="HYDROXYPYRUVATE ISOMERASE"/>
    <property type="match status" value="1"/>
</dbReference>
<protein>
    <submittedName>
        <fullName evidence="2">Sugar phosphate isomerase/epimerase</fullName>
    </submittedName>
</protein>
<accession>A0ABR7HZC4</accession>
<dbReference type="InterPro" id="IPR036237">
    <property type="entry name" value="Xyl_isomerase-like_sf"/>
</dbReference>
<name>A0ABR7HZC4_9FIRM</name>
<sequence length="246" mass="28731">MIYISHLLPDEEMQELLKNSELGVESIEFSISENLDNLDRTIETYRERLAKMGNPPLTLHGPFLDLIPATFDSMIRRVTMERFEQCYQVGKLLGAKKIVYHSGMIPAVYYRQGWANQVSRFFNDFLRDKDGLEIDMENVLDEDWRLLRDVYEQVEHPDFGLCFDIGHAHCYSDIPAIEWAEELAPYVRHVHIHDNAGERDSHLGLGRGNLPWREVLSYLPRTETRTWTIECMNIEDVQICIQSLLT</sequence>
<comment type="caution">
    <text evidence="2">The sequence shown here is derived from an EMBL/GenBank/DDBJ whole genome shotgun (WGS) entry which is preliminary data.</text>
</comment>
<dbReference type="Proteomes" id="UP000633936">
    <property type="component" value="Unassembled WGS sequence"/>
</dbReference>
<dbReference type="EMBL" id="JACOQE010000001">
    <property type="protein sequence ID" value="MBC5739612.1"/>
    <property type="molecule type" value="Genomic_DNA"/>
</dbReference>
<dbReference type="InterPro" id="IPR013022">
    <property type="entry name" value="Xyl_isomerase-like_TIM-brl"/>
</dbReference>
<dbReference type="GO" id="GO:0016853">
    <property type="term" value="F:isomerase activity"/>
    <property type="evidence" value="ECO:0007669"/>
    <property type="project" value="UniProtKB-KW"/>
</dbReference>
<evidence type="ECO:0000259" key="1">
    <source>
        <dbReference type="Pfam" id="PF01261"/>
    </source>
</evidence>
<dbReference type="InterPro" id="IPR050312">
    <property type="entry name" value="IolE/XylAMocC-like"/>
</dbReference>
<organism evidence="2 3">
    <name type="scientific">Blautia intestinalis</name>
    <dbReference type="NCBI Taxonomy" id="2763028"/>
    <lineage>
        <taxon>Bacteria</taxon>
        <taxon>Bacillati</taxon>
        <taxon>Bacillota</taxon>
        <taxon>Clostridia</taxon>
        <taxon>Lachnospirales</taxon>
        <taxon>Lachnospiraceae</taxon>
        <taxon>Blautia</taxon>
    </lineage>
</organism>
<dbReference type="RefSeq" id="WP_118039784.1">
    <property type="nucleotide sequence ID" value="NZ_JACOQE010000001.1"/>
</dbReference>
<dbReference type="Pfam" id="PF01261">
    <property type="entry name" value="AP_endonuc_2"/>
    <property type="match status" value="1"/>
</dbReference>
<reference evidence="2 3" key="1">
    <citation type="submission" date="2020-08" db="EMBL/GenBank/DDBJ databases">
        <title>Genome public.</title>
        <authorList>
            <person name="Liu C."/>
            <person name="Sun Q."/>
        </authorList>
    </citation>
    <scope>NUCLEOTIDE SEQUENCE [LARGE SCALE GENOMIC DNA]</scope>
    <source>
        <strain evidence="2 3">27-44</strain>
    </source>
</reference>
<keyword evidence="2" id="KW-0413">Isomerase</keyword>
<gene>
    <name evidence="2" type="ORF">H8Z79_03890</name>
</gene>